<organism evidence="1 2">
    <name type="scientific">Leptospirillum ferriphilum</name>
    <dbReference type="NCBI Taxonomy" id="178606"/>
    <lineage>
        <taxon>Bacteria</taxon>
        <taxon>Pseudomonadati</taxon>
        <taxon>Nitrospirota</taxon>
        <taxon>Nitrospiria</taxon>
        <taxon>Nitrospirales</taxon>
        <taxon>Nitrospiraceae</taxon>
        <taxon>Leptospirillum</taxon>
    </lineage>
</organism>
<protein>
    <submittedName>
        <fullName evidence="1">Uncharacterized protein</fullName>
    </submittedName>
</protein>
<evidence type="ECO:0000313" key="1">
    <source>
        <dbReference type="EMBL" id="OOH71965.1"/>
    </source>
</evidence>
<dbReference type="Proteomes" id="UP000188586">
    <property type="component" value="Unassembled WGS sequence"/>
</dbReference>
<sequence length="447" mass="49585">MLCTFIFDGGDDLGPDPGDGVHRPGLSDRESFCHNGLYRTRVSVNILQSLFSSACLSRFSGRVFWTLLGSCVALSLESCQPIKLLPTIPDRKADLTFLSMMSADRSGTGVLKVRTCTPRYLEASFRWPKETSRSLTIQTAWPPGFNPNQGRAVVPFSARYSHPDGQGGTAVIPLTGFVLFRNLATCQIERAVFAATSDPAVIEPALYILDVKGLGRKGPWVPRTILFTGYRTLLNESVEIVGPVPFMRRGKRLREPVILFNGVPQKNRSLRGVDPPDFRNRLSLDLWIQGKPFHVHAKGDGEDGIFVVRNRNVRGLGVLIPRVQPPYHYPDKKYRFVLGGGLLVDGPVAMAGTIQFSRKTMDFSLEAQMNQAGSVLDHFRYYGHYRTGDGTRFRLPGEVDLEMDFNHRAMSLVLLPDSNNRTYWIASVDQNILGIMEPVSAGGSVVP</sequence>
<accession>A0A1V3SW28</accession>
<dbReference type="EMBL" id="MPOJ01000016">
    <property type="protein sequence ID" value="OOH71965.1"/>
    <property type="molecule type" value="Genomic_DNA"/>
</dbReference>
<dbReference type="AlphaFoldDB" id="A0A1V3SW28"/>
<name>A0A1V3SW28_9BACT</name>
<gene>
    <name evidence="1" type="ORF">BOX24_07810</name>
</gene>
<reference evidence="1 2" key="1">
    <citation type="submission" date="2016-11" db="EMBL/GenBank/DDBJ databases">
        <title>Comparative genomics of co-occurring bacteria in distinct bioleaching systems unravels niche-specific adaptation.</title>
        <authorList>
            <person name="Zhang X."/>
            <person name="Liu X."/>
            <person name="Yin H."/>
        </authorList>
    </citation>
    <scope>NUCLEOTIDE SEQUENCE [LARGE SCALE GENOMIC DNA]</scope>
    <source>
        <strain evidence="1 2">DX</strain>
    </source>
</reference>
<evidence type="ECO:0000313" key="2">
    <source>
        <dbReference type="Proteomes" id="UP000188586"/>
    </source>
</evidence>
<proteinExistence type="predicted"/>
<comment type="caution">
    <text evidence="1">The sequence shown here is derived from an EMBL/GenBank/DDBJ whole genome shotgun (WGS) entry which is preliminary data.</text>
</comment>